<dbReference type="OrthoDB" id="9798676at2"/>
<dbReference type="InterPro" id="IPR014030">
    <property type="entry name" value="Ketoacyl_synth_N"/>
</dbReference>
<organism evidence="2 3">
    <name type="scientific">Duganella phyllosphaerae</name>
    <dbReference type="NCBI Taxonomy" id="762836"/>
    <lineage>
        <taxon>Bacteria</taxon>
        <taxon>Pseudomonadati</taxon>
        <taxon>Pseudomonadota</taxon>
        <taxon>Betaproteobacteria</taxon>
        <taxon>Burkholderiales</taxon>
        <taxon>Oxalobacteraceae</taxon>
        <taxon>Telluria group</taxon>
        <taxon>Duganella</taxon>
    </lineage>
</organism>
<dbReference type="InterPro" id="IPR016039">
    <property type="entry name" value="Thiolase-like"/>
</dbReference>
<gene>
    <name evidence="2" type="ORF">DUPY_47590</name>
</gene>
<dbReference type="SUPFAM" id="SSF53901">
    <property type="entry name" value="Thiolase-like"/>
    <property type="match status" value="1"/>
</dbReference>
<dbReference type="Proteomes" id="UP000175989">
    <property type="component" value="Unassembled WGS sequence"/>
</dbReference>
<dbReference type="PATRIC" id="fig|762836.4.peg.4898"/>
<dbReference type="EMBL" id="LROM01000143">
    <property type="protein sequence ID" value="OEZ92917.1"/>
    <property type="molecule type" value="Genomic_DNA"/>
</dbReference>
<evidence type="ECO:0000259" key="1">
    <source>
        <dbReference type="Pfam" id="PF13723"/>
    </source>
</evidence>
<evidence type="ECO:0000313" key="3">
    <source>
        <dbReference type="Proteomes" id="UP000175989"/>
    </source>
</evidence>
<dbReference type="RefSeq" id="WP_070251668.1">
    <property type="nucleotide sequence ID" value="NZ_LROM01000143.1"/>
</dbReference>
<dbReference type="AlphaFoldDB" id="A0A1E7W976"/>
<evidence type="ECO:0000313" key="2">
    <source>
        <dbReference type="EMBL" id="OEZ92917.1"/>
    </source>
</evidence>
<keyword evidence="3" id="KW-1185">Reference proteome</keyword>
<accession>A0A1E7W976</accession>
<dbReference type="Pfam" id="PF13723">
    <property type="entry name" value="Ketoacyl-synt_2"/>
    <property type="match status" value="1"/>
</dbReference>
<reference evidence="3" key="1">
    <citation type="journal article" date="2016" name="Front. Microbiol.">
        <title>Molecular Keys to the Janthinobacterium and Duganella spp. Interaction with the Plant Pathogen Fusarium graminearum.</title>
        <authorList>
            <person name="Haack F.S."/>
            <person name="Poehlein A."/>
            <person name="Kroger C."/>
            <person name="Voigt C.A."/>
            <person name="Piepenbring M."/>
            <person name="Bode H.B."/>
            <person name="Daniel R."/>
            <person name="Schafer W."/>
            <person name="Streit W.R."/>
        </authorList>
    </citation>
    <scope>NUCLEOTIDE SEQUENCE [LARGE SCALE GENOMIC DNA]</scope>
    <source>
        <strain evidence="3">T54</strain>
    </source>
</reference>
<protein>
    <recommendedName>
        <fullName evidence="1">Beta-ketoacyl synthase-like N-terminal domain-containing protein</fullName>
    </recommendedName>
</protein>
<sequence length="256" mass="27062">MRNDGVTFSIAGHAYWAPGLTTPDAWVQWATAPVAAPTTPEHVARADPPVKAMPPMLRRRAGFFGKMALEVAYECLQGCTDVPVVFCSRHGEVARALELLTDLARGEPLSPTAFSMSVHNANVGLLTIARKDRANHIALAAGGATIETAVIEACGLLADGAASVLLVGCEAPLPKLFVPFLEVQEEAHAWAWLLTAPAGDPISLRWRASGDAVTTDLPDSLAAARFHLGGAAVMARCDGRLRWQWRRGPDGAGGNA</sequence>
<proteinExistence type="predicted"/>
<feature type="domain" description="Beta-ketoacyl synthase-like N-terminal" evidence="1">
    <location>
        <begin position="26"/>
        <end position="245"/>
    </location>
</feature>
<name>A0A1E7W976_9BURK</name>
<dbReference type="GO" id="GO:0016746">
    <property type="term" value="F:acyltransferase activity"/>
    <property type="evidence" value="ECO:0007669"/>
    <property type="project" value="InterPro"/>
</dbReference>
<comment type="caution">
    <text evidence="2">The sequence shown here is derived from an EMBL/GenBank/DDBJ whole genome shotgun (WGS) entry which is preliminary data.</text>
</comment>